<dbReference type="GO" id="GO:0015252">
    <property type="term" value="F:proton channel activity"/>
    <property type="evidence" value="ECO:0007669"/>
    <property type="project" value="InterPro"/>
</dbReference>
<keyword evidence="7" id="KW-0630">Potassium</keyword>
<dbReference type="RefSeq" id="WP_135586692.1">
    <property type="nucleotide sequence ID" value="NZ_RQEP01000010.1"/>
</dbReference>
<keyword evidence="3" id="KW-0813">Transport</keyword>
<keyword evidence="10 13" id="KW-0472">Membrane</keyword>
<keyword evidence="9" id="KW-0406">Ion transport</keyword>
<evidence type="ECO:0000313" key="15">
    <source>
        <dbReference type="Proteomes" id="UP000297453"/>
    </source>
</evidence>
<dbReference type="EMBL" id="RQEP01000010">
    <property type="protein sequence ID" value="TGK04803.1"/>
    <property type="molecule type" value="Genomic_DNA"/>
</dbReference>
<dbReference type="PANTHER" id="PTHR31462:SF5">
    <property type="entry name" value="ENDOSOMAL_LYSOSOMAL PROTON CHANNEL TMEM175"/>
    <property type="match status" value="1"/>
</dbReference>
<name>A0A4R9G0U3_9LEPT</name>
<evidence type="ECO:0000256" key="8">
    <source>
        <dbReference type="ARBA" id="ARBA00022989"/>
    </source>
</evidence>
<evidence type="ECO:0000256" key="11">
    <source>
        <dbReference type="ARBA" id="ARBA00023303"/>
    </source>
</evidence>
<comment type="subcellular location">
    <subcellularLocation>
        <location evidence="1">Membrane</location>
        <topology evidence="1">Multi-pass membrane protein</topology>
    </subcellularLocation>
</comment>
<reference evidence="14" key="1">
    <citation type="journal article" date="2019" name="PLoS Negl. Trop. Dis.">
        <title>Revisiting the worldwide diversity of Leptospira species in the environment.</title>
        <authorList>
            <person name="Vincent A.T."/>
            <person name="Schiettekatte O."/>
            <person name="Bourhy P."/>
            <person name="Veyrier F.J."/>
            <person name="Picardeau M."/>
        </authorList>
    </citation>
    <scope>NUCLEOTIDE SEQUENCE [LARGE SCALE GENOMIC DNA]</scope>
    <source>
        <strain evidence="14">SSS9</strain>
    </source>
</reference>
<evidence type="ECO:0000256" key="3">
    <source>
        <dbReference type="ARBA" id="ARBA00022448"/>
    </source>
</evidence>
<comment type="similarity">
    <text evidence="2">Belongs to the TMEM175 family.</text>
</comment>
<feature type="transmembrane region" description="Helical" evidence="13">
    <location>
        <begin position="54"/>
        <end position="82"/>
    </location>
</feature>
<feature type="transmembrane region" description="Helical" evidence="13">
    <location>
        <begin position="123"/>
        <end position="143"/>
    </location>
</feature>
<evidence type="ECO:0000256" key="7">
    <source>
        <dbReference type="ARBA" id="ARBA00022958"/>
    </source>
</evidence>
<keyword evidence="15" id="KW-1185">Reference proteome</keyword>
<protein>
    <submittedName>
        <fullName evidence="14">DUF1211 domain-containing protein</fullName>
    </submittedName>
</protein>
<evidence type="ECO:0000256" key="4">
    <source>
        <dbReference type="ARBA" id="ARBA00022538"/>
    </source>
</evidence>
<dbReference type="GO" id="GO:0016020">
    <property type="term" value="C:membrane"/>
    <property type="evidence" value="ECO:0007669"/>
    <property type="project" value="UniProtKB-SubCell"/>
</dbReference>
<evidence type="ECO:0000256" key="9">
    <source>
        <dbReference type="ARBA" id="ARBA00023065"/>
    </source>
</evidence>
<evidence type="ECO:0000256" key="1">
    <source>
        <dbReference type="ARBA" id="ARBA00004141"/>
    </source>
</evidence>
<keyword evidence="4" id="KW-0633">Potassium transport</keyword>
<evidence type="ECO:0000256" key="12">
    <source>
        <dbReference type="ARBA" id="ARBA00034430"/>
    </source>
</evidence>
<keyword evidence="8 13" id="KW-1133">Transmembrane helix</keyword>
<dbReference type="PANTHER" id="PTHR31462">
    <property type="entry name" value="ENDOSOMAL/LYSOSOMAL POTASSIUM CHANNEL TMEM175"/>
    <property type="match status" value="1"/>
</dbReference>
<feature type="transmembrane region" description="Helical" evidence="13">
    <location>
        <begin position="177"/>
        <end position="204"/>
    </location>
</feature>
<dbReference type="GO" id="GO:0005267">
    <property type="term" value="F:potassium channel activity"/>
    <property type="evidence" value="ECO:0007669"/>
    <property type="project" value="UniProtKB-KW"/>
</dbReference>
<evidence type="ECO:0000256" key="13">
    <source>
        <dbReference type="SAM" id="Phobius"/>
    </source>
</evidence>
<dbReference type="OrthoDB" id="7626281at2"/>
<comment type="caution">
    <text evidence="14">The sequence shown here is derived from an EMBL/GenBank/DDBJ whole genome shotgun (WGS) entry which is preliminary data.</text>
</comment>
<keyword evidence="11" id="KW-0407">Ion channel</keyword>
<evidence type="ECO:0000256" key="2">
    <source>
        <dbReference type="ARBA" id="ARBA00006920"/>
    </source>
</evidence>
<evidence type="ECO:0000256" key="6">
    <source>
        <dbReference type="ARBA" id="ARBA00022826"/>
    </source>
</evidence>
<dbReference type="AlphaFoldDB" id="A0A4R9G0U3"/>
<dbReference type="InterPro" id="IPR010617">
    <property type="entry name" value="TMEM175-like"/>
</dbReference>
<feature type="transmembrane region" description="Helical" evidence="13">
    <location>
        <begin position="94"/>
        <end position="111"/>
    </location>
</feature>
<organism evidence="14 15">
    <name type="scientific">Leptospira semungkisensis</name>
    <dbReference type="NCBI Taxonomy" id="2484985"/>
    <lineage>
        <taxon>Bacteria</taxon>
        <taxon>Pseudomonadati</taxon>
        <taxon>Spirochaetota</taxon>
        <taxon>Spirochaetia</taxon>
        <taxon>Leptospirales</taxon>
        <taxon>Leptospiraceae</taxon>
        <taxon>Leptospira</taxon>
    </lineage>
</organism>
<evidence type="ECO:0000256" key="5">
    <source>
        <dbReference type="ARBA" id="ARBA00022692"/>
    </source>
</evidence>
<comment type="catalytic activity">
    <reaction evidence="12">
        <text>K(+)(in) = K(+)(out)</text>
        <dbReference type="Rhea" id="RHEA:29463"/>
        <dbReference type="ChEBI" id="CHEBI:29103"/>
    </reaction>
</comment>
<evidence type="ECO:0000256" key="10">
    <source>
        <dbReference type="ARBA" id="ARBA00023136"/>
    </source>
</evidence>
<proteinExistence type="inferred from homology"/>
<dbReference type="Pfam" id="PF06736">
    <property type="entry name" value="TMEM175"/>
    <property type="match status" value="1"/>
</dbReference>
<keyword evidence="5 13" id="KW-0812">Transmembrane</keyword>
<gene>
    <name evidence="14" type="ORF">EHO59_08070</name>
</gene>
<sequence length="213" mass="24497">MLQKHTHYNQLAGQKIQRSEAIADGIFAVALTLLVLDIRVPLKEAIHSEADLCFALIALAPKFLSYLLSFVTLGIFWMAHTVQYTFIVRSDRHLTWLSILYLLFVSLLPFSTSLLSEYMHYKMAIGIYWLNIFALGATVYLHWRYAYKKDFLDPEIPNKAEVNHAQTRRILTAQTMYAIAAALCFINNYLSVLVTFAIQLNYAIAPRFKNKKL</sequence>
<evidence type="ECO:0000313" key="14">
    <source>
        <dbReference type="EMBL" id="TGK04803.1"/>
    </source>
</evidence>
<feature type="transmembrane region" description="Helical" evidence="13">
    <location>
        <begin position="21"/>
        <end position="42"/>
    </location>
</feature>
<dbReference type="Proteomes" id="UP000297453">
    <property type="component" value="Unassembled WGS sequence"/>
</dbReference>
<accession>A0A4R9G0U3</accession>
<keyword evidence="6" id="KW-0631">Potassium channel</keyword>